<reference evidence="6 7" key="1">
    <citation type="journal article" date="2011" name="J. Bacteriol.">
        <title>Genome sequence of the Mycobacterium colombiense type strain, CECT 3035.</title>
        <authorList>
            <person name="Gonzalez-Perez M."/>
            <person name="Murcia M.I."/>
            <person name="Landsman D."/>
            <person name="Jordan I.K."/>
            <person name="Marino-Ramirez L."/>
        </authorList>
    </citation>
    <scope>NUCLEOTIDE SEQUENCE [LARGE SCALE GENOMIC DNA]</scope>
    <source>
        <strain evidence="6 7">CECT 3035</strain>
    </source>
</reference>
<dbReference type="SUPFAM" id="SSF46689">
    <property type="entry name" value="Homeodomain-like"/>
    <property type="match status" value="1"/>
</dbReference>
<dbReference type="InterPro" id="IPR009057">
    <property type="entry name" value="Homeodomain-like_sf"/>
</dbReference>
<feature type="DNA-binding region" description="H-T-H motif" evidence="4">
    <location>
        <begin position="32"/>
        <end position="51"/>
    </location>
</feature>
<gene>
    <name evidence="6" type="ORF">MCOL_V201215</name>
</gene>
<evidence type="ECO:0000256" key="1">
    <source>
        <dbReference type="ARBA" id="ARBA00023015"/>
    </source>
</evidence>
<dbReference type="OrthoDB" id="268339at2"/>
<dbReference type="Gene3D" id="1.10.357.10">
    <property type="entry name" value="Tetracycline Repressor, domain 2"/>
    <property type="match status" value="1"/>
</dbReference>
<comment type="caution">
    <text evidence="6">The sequence shown here is derived from an EMBL/GenBank/DDBJ whole genome shotgun (WGS) entry which is preliminary data.</text>
</comment>
<dbReference type="eggNOG" id="COG1309">
    <property type="taxonomic scope" value="Bacteria"/>
</dbReference>
<keyword evidence="1" id="KW-0805">Transcription regulation</keyword>
<dbReference type="STRING" id="1041522.GCA_002105755_04468"/>
<dbReference type="PROSITE" id="PS50977">
    <property type="entry name" value="HTH_TETR_2"/>
    <property type="match status" value="1"/>
</dbReference>
<proteinExistence type="predicted"/>
<dbReference type="InterPro" id="IPR036271">
    <property type="entry name" value="Tet_transcr_reg_TetR-rel_C_sf"/>
</dbReference>
<keyword evidence="3" id="KW-0804">Transcription</keyword>
<feature type="domain" description="HTH tetR-type" evidence="5">
    <location>
        <begin position="9"/>
        <end position="69"/>
    </location>
</feature>
<dbReference type="EMBL" id="AFVW02000001">
    <property type="protein sequence ID" value="EJO90806.1"/>
    <property type="molecule type" value="Genomic_DNA"/>
</dbReference>
<dbReference type="GO" id="GO:0003700">
    <property type="term" value="F:DNA-binding transcription factor activity"/>
    <property type="evidence" value="ECO:0007669"/>
    <property type="project" value="TreeGrafter"/>
</dbReference>
<dbReference type="AlphaFoldDB" id="J5EJC8"/>
<evidence type="ECO:0000313" key="7">
    <source>
        <dbReference type="Proteomes" id="UP000006455"/>
    </source>
</evidence>
<accession>J5EJC8</accession>
<dbReference type="Proteomes" id="UP000006455">
    <property type="component" value="Unassembled WGS sequence"/>
</dbReference>
<dbReference type="InterPro" id="IPR050109">
    <property type="entry name" value="HTH-type_TetR-like_transc_reg"/>
</dbReference>
<organism evidence="6 7">
    <name type="scientific">Mycobacterium colombiense CECT 3035</name>
    <dbReference type="NCBI Taxonomy" id="1041522"/>
    <lineage>
        <taxon>Bacteria</taxon>
        <taxon>Bacillati</taxon>
        <taxon>Actinomycetota</taxon>
        <taxon>Actinomycetes</taxon>
        <taxon>Mycobacteriales</taxon>
        <taxon>Mycobacteriaceae</taxon>
        <taxon>Mycobacterium</taxon>
        <taxon>Mycobacterium avium complex (MAC)</taxon>
    </lineage>
</organism>
<evidence type="ECO:0000256" key="4">
    <source>
        <dbReference type="PROSITE-ProRule" id="PRU00335"/>
    </source>
</evidence>
<dbReference type="RefSeq" id="WP_007768395.1">
    <property type="nucleotide sequence ID" value="NZ_AFVW02000001.1"/>
</dbReference>
<dbReference type="GeneID" id="31525683"/>
<dbReference type="SUPFAM" id="SSF48498">
    <property type="entry name" value="Tetracyclin repressor-like, C-terminal domain"/>
    <property type="match status" value="1"/>
</dbReference>
<dbReference type="PANTHER" id="PTHR30055:SF238">
    <property type="entry name" value="MYCOFACTOCIN BIOSYNTHESIS TRANSCRIPTIONAL REGULATOR MFTR-RELATED"/>
    <property type="match status" value="1"/>
</dbReference>
<dbReference type="PANTHER" id="PTHR30055">
    <property type="entry name" value="HTH-TYPE TRANSCRIPTIONAL REGULATOR RUTR"/>
    <property type="match status" value="1"/>
</dbReference>
<dbReference type="Pfam" id="PF00440">
    <property type="entry name" value="TetR_N"/>
    <property type="match status" value="1"/>
</dbReference>
<dbReference type="GO" id="GO:0000976">
    <property type="term" value="F:transcription cis-regulatory region binding"/>
    <property type="evidence" value="ECO:0007669"/>
    <property type="project" value="TreeGrafter"/>
</dbReference>
<keyword evidence="2 4" id="KW-0238">DNA-binding</keyword>
<dbReference type="InterPro" id="IPR001647">
    <property type="entry name" value="HTH_TetR"/>
</dbReference>
<evidence type="ECO:0000313" key="6">
    <source>
        <dbReference type="EMBL" id="EJO90806.1"/>
    </source>
</evidence>
<evidence type="ECO:0000259" key="5">
    <source>
        <dbReference type="PROSITE" id="PS50977"/>
    </source>
</evidence>
<evidence type="ECO:0000256" key="3">
    <source>
        <dbReference type="ARBA" id="ARBA00023163"/>
    </source>
</evidence>
<dbReference type="PRINTS" id="PR00455">
    <property type="entry name" value="HTHTETR"/>
</dbReference>
<sequence length="194" mass="21325">MTRLERRKREVRERILKAAFDLFLDRGVGATTIEEICERADVANRTFFNHFATRQDMVRALAEQRLVNLHDVVFDRADEAIPARLVGVFDDIAGTLAGSGDTYREMIGEMLATSGYGIQRGSSLHDTFVELVKEGVARGEVSARHDAQTLADIMVGALSGGILNWTLDRTYSLDTNLHNLGTALAELLTADAGS</sequence>
<evidence type="ECO:0000256" key="2">
    <source>
        <dbReference type="ARBA" id="ARBA00023125"/>
    </source>
</evidence>
<name>J5EJC8_9MYCO</name>
<protein>
    <submittedName>
        <fullName evidence="6">Tetr family transcriptional regulator</fullName>
    </submittedName>
</protein>